<evidence type="ECO:0000256" key="9">
    <source>
        <dbReference type="ARBA" id="ARBA00061532"/>
    </source>
</evidence>
<comment type="subcellular location">
    <subcellularLocation>
        <location evidence="1">Cell membrane</location>
        <topology evidence="1">Multi-pass membrane protein</topology>
    </subcellularLocation>
</comment>
<comment type="function">
    <text evidence="8">Involved in peptidoglycan biosynthesis. Transports lipid-linked peptidoglycan precursors from the inner to the outer leaflet of the cytoplasmic membrane.</text>
</comment>
<dbReference type="GO" id="GO:0015648">
    <property type="term" value="F:lipid-linked peptidoglycan transporter activity"/>
    <property type="evidence" value="ECO:0007669"/>
    <property type="project" value="TreeGrafter"/>
</dbReference>
<keyword evidence="4" id="KW-0133">Cell shape</keyword>
<evidence type="ECO:0000256" key="8">
    <source>
        <dbReference type="ARBA" id="ARBA00060041"/>
    </source>
</evidence>
<dbReference type="AlphaFoldDB" id="A0A348WJE0"/>
<feature type="non-terminal residue" evidence="11">
    <location>
        <position position="1"/>
    </location>
</feature>
<organism evidence="11 12">
    <name type="scientific">Roseovarius nubinhibens</name>
    <dbReference type="NCBI Taxonomy" id="314263"/>
    <lineage>
        <taxon>Bacteria</taxon>
        <taxon>Pseudomonadati</taxon>
        <taxon>Pseudomonadota</taxon>
        <taxon>Alphaproteobacteria</taxon>
        <taxon>Rhodobacterales</taxon>
        <taxon>Roseobacteraceae</taxon>
        <taxon>Roseovarius</taxon>
    </lineage>
</organism>
<feature type="transmembrane region" description="Helical" evidence="10">
    <location>
        <begin position="57"/>
        <end position="78"/>
    </location>
</feature>
<evidence type="ECO:0000256" key="6">
    <source>
        <dbReference type="ARBA" id="ARBA00022989"/>
    </source>
</evidence>
<evidence type="ECO:0000313" key="11">
    <source>
        <dbReference type="EMBL" id="HAR54652.1"/>
    </source>
</evidence>
<dbReference type="InterPro" id="IPR004268">
    <property type="entry name" value="MurJ"/>
</dbReference>
<reference evidence="11 12" key="1">
    <citation type="journal article" date="2018" name="Nat. Biotechnol.">
        <title>A standardized bacterial taxonomy based on genome phylogeny substantially revises the tree of life.</title>
        <authorList>
            <person name="Parks D.H."/>
            <person name="Chuvochina M."/>
            <person name="Waite D.W."/>
            <person name="Rinke C."/>
            <person name="Skarshewski A."/>
            <person name="Chaumeil P.A."/>
            <person name="Hugenholtz P."/>
        </authorList>
    </citation>
    <scope>NUCLEOTIDE SEQUENCE [LARGE SCALE GENOMIC DNA]</scope>
    <source>
        <strain evidence="11">UBA9169</strain>
    </source>
</reference>
<dbReference type="GO" id="GO:0005886">
    <property type="term" value="C:plasma membrane"/>
    <property type="evidence" value="ECO:0007669"/>
    <property type="project" value="UniProtKB-SubCell"/>
</dbReference>
<evidence type="ECO:0000256" key="7">
    <source>
        <dbReference type="ARBA" id="ARBA00023136"/>
    </source>
</evidence>
<accession>A0A348WJE0</accession>
<dbReference type="GO" id="GO:0009252">
    <property type="term" value="P:peptidoglycan biosynthetic process"/>
    <property type="evidence" value="ECO:0007669"/>
    <property type="project" value="UniProtKB-KW"/>
</dbReference>
<keyword evidence="7 10" id="KW-0472">Membrane</keyword>
<comment type="caution">
    <text evidence="11">The sequence shown here is derived from an EMBL/GenBank/DDBJ whole genome shotgun (WGS) entry which is preliminary data.</text>
</comment>
<name>A0A348WJE0_9RHOB</name>
<feature type="transmembrane region" description="Helical" evidence="10">
    <location>
        <begin position="6"/>
        <end position="26"/>
    </location>
</feature>
<proteinExistence type="inferred from homology"/>
<keyword evidence="5" id="KW-0573">Peptidoglycan synthesis</keyword>
<keyword evidence="2" id="KW-1003">Cell membrane</keyword>
<keyword evidence="3 10" id="KW-0812">Transmembrane</keyword>
<comment type="similarity">
    <text evidence="9">Belongs to the MurJ/MviN family.</text>
</comment>
<evidence type="ECO:0000256" key="3">
    <source>
        <dbReference type="ARBA" id="ARBA00022692"/>
    </source>
</evidence>
<evidence type="ECO:0000256" key="10">
    <source>
        <dbReference type="SAM" id="Phobius"/>
    </source>
</evidence>
<protein>
    <submittedName>
        <fullName evidence="11">Lipid II flippase MurJ</fullName>
    </submittedName>
</protein>
<evidence type="ECO:0000256" key="5">
    <source>
        <dbReference type="ARBA" id="ARBA00022984"/>
    </source>
</evidence>
<evidence type="ECO:0000313" key="12">
    <source>
        <dbReference type="Proteomes" id="UP000264719"/>
    </source>
</evidence>
<evidence type="ECO:0000256" key="1">
    <source>
        <dbReference type="ARBA" id="ARBA00004651"/>
    </source>
</evidence>
<dbReference type="Pfam" id="PF03023">
    <property type="entry name" value="MurJ"/>
    <property type="match status" value="1"/>
</dbReference>
<dbReference type="PANTHER" id="PTHR47019:SF1">
    <property type="entry name" value="LIPID II FLIPPASE MURJ"/>
    <property type="match status" value="1"/>
</dbReference>
<feature type="transmembrane region" description="Helical" evidence="10">
    <location>
        <begin position="99"/>
        <end position="122"/>
    </location>
</feature>
<dbReference type="PANTHER" id="PTHR47019">
    <property type="entry name" value="LIPID II FLIPPASE MURJ"/>
    <property type="match status" value="1"/>
</dbReference>
<keyword evidence="6 10" id="KW-1133">Transmembrane helix</keyword>
<dbReference type="PRINTS" id="PR01806">
    <property type="entry name" value="VIRFACTRMVIN"/>
</dbReference>
<dbReference type="GO" id="GO:0008360">
    <property type="term" value="P:regulation of cell shape"/>
    <property type="evidence" value="ECO:0007669"/>
    <property type="project" value="UniProtKB-KW"/>
</dbReference>
<feature type="transmembrane region" description="Helical" evidence="10">
    <location>
        <begin position="128"/>
        <end position="153"/>
    </location>
</feature>
<dbReference type="EMBL" id="DMVW01000220">
    <property type="protein sequence ID" value="HAR54652.1"/>
    <property type="molecule type" value="Genomic_DNA"/>
</dbReference>
<dbReference type="InterPro" id="IPR051050">
    <property type="entry name" value="Lipid_II_flippase_MurJ/MviN"/>
</dbReference>
<sequence length="165" mass="17680">ALAVAIYGLGLPAFVLQKVVQPVFFAREDTRSPFRYAIVAMVVNAVIAVGLAPVIGWFAAALATTVAAWAMLLLLVLGARKFGETTRFDARFRARAWRIALASALMGLVLAGLMLLLGPLFGMPGLRWLALLALIGLGGLSYFAFGTLTRAFSLAELKSRLRRSA</sequence>
<gene>
    <name evidence="11" type="ORF">DCS45_22665</name>
</gene>
<evidence type="ECO:0000256" key="2">
    <source>
        <dbReference type="ARBA" id="ARBA00022475"/>
    </source>
</evidence>
<evidence type="ECO:0000256" key="4">
    <source>
        <dbReference type="ARBA" id="ARBA00022960"/>
    </source>
</evidence>
<dbReference type="GO" id="GO:0034204">
    <property type="term" value="P:lipid translocation"/>
    <property type="evidence" value="ECO:0007669"/>
    <property type="project" value="TreeGrafter"/>
</dbReference>
<dbReference type="Proteomes" id="UP000264719">
    <property type="component" value="Unassembled WGS sequence"/>
</dbReference>
<feature type="transmembrane region" description="Helical" evidence="10">
    <location>
        <begin position="33"/>
        <end position="51"/>
    </location>
</feature>